<evidence type="ECO:0000256" key="2">
    <source>
        <dbReference type="SAM" id="Phobius"/>
    </source>
</evidence>
<dbReference type="Proteomes" id="UP000649573">
    <property type="component" value="Unassembled WGS sequence"/>
</dbReference>
<comment type="caution">
    <text evidence="4">The sequence shown here is derived from an EMBL/GenBank/DDBJ whole genome shotgun (WGS) entry which is preliminary data.</text>
</comment>
<evidence type="ECO:0000256" key="1">
    <source>
        <dbReference type="SAM" id="MobiDB-lite"/>
    </source>
</evidence>
<name>A0ABQ2UWU9_9PSEU</name>
<evidence type="ECO:0000259" key="3">
    <source>
        <dbReference type="SMART" id="SM00530"/>
    </source>
</evidence>
<evidence type="ECO:0000313" key="4">
    <source>
        <dbReference type="EMBL" id="GGU57302.1"/>
    </source>
</evidence>
<keyword evidence="2" id="KW-0472">Membrane</keyword>
<dbReference type="Gene3D" id="2.130.10.10">
    <property type="entry name" value="YVTN repeat-like/Quinoprotein amine dehydrogenase"/>
    <property type="match status" value="1"/>
</dbReference>
<proteinExistence type="predicted"/>
<keyword evidence="5" id="KW-1185">Reference proteome</keyword>
<gene>
    <name evidence="4" type="ORF">GCM10010178_57160</name>
</gene>
<dbReference type="Pfam" id="PF20703">
    <property type="entry name" value="nSTAND1"/>
    <property type="match status" value="1"/>
</dbReference>
<dbReference type="CDD" id="cd00093">
    <property type="entry name" value="HTH_XRE"/>
    <property type="match status" value="1"/>
</dbReference>
<evidence type="ECO:0000313" key="5">
    <source>
        <dbReference type="Proteomes" id="UP000649573"/>
    </source>
</evidence>
<protein>
    <recommendedName>
        <fullName evidence="3">HTH cro/C1-type domain-containing protein</fullName>
    </recommendedName>
</protein>
<accession>A0ABQ2UWU9</accession>
<dbReference type="SUPFAM" id="SSF52540">
    <property type="entry name" value="P-loop containing nucleoside triphosphate hydrolases"/>
    <property type="match status" value="1"/>
</dbReference>
<dbReference type="InterPro" id="IPR027417">
    <property type="entry name" value="P-loop_NTPase"/>
</dbReference>
<keyword evidence="2" id="KW-0812">Transmembrane</keyword>
<feature type="domain" description="HTH cro/C1-type" evidence="3">
    <location>
        <begin position="38"/>
        <end position="94"/>
    </location>
</feature>
<organism evidence="4 5">
    <name type="scientific">Lentzea flava</name>
    <dbReference type="NCBI Taxonomy" id="103732"/>
    <lineage>
        <taxon>Bacteria</taxon>
        <taxon>Bacillati</taxon>
        <taxon>Actinomycetota</taxon>
        <taxon>Actinomycetes</taxon>
        <taxon>Pseudonocardiales</taxon>
        <taxon>Pseudonocardiaceae</taxon>
        <taxon>Lentzea</taxon>
    </lineage>
</organism>
<dbReference type="InterPro" id="IPR049052">
    <property type="entry name" value="nSTAND1"/>
</dbReference>
<dbReference type="Gene3D" id="3.40.50.300">
    <property type="entry name" value="P-loop containing nucleotide triphosphate hydrolases"/>
    <property type="match status" value="1"/>
</dbReference>
<keyword evidence="2" id="KW-1133">Transmembrane helix</keyword>
<reference evidence="5" key="1">
    <citation type="journal article" date="2019" name="Int. J. Syst. Evol. Microbiol.">
        <title>The Global Catalogue of Microorganisms (GCM) 10K type strain sequencing project: providing services to taxonomists for standard genome sequencing and annotation.</title>
        <authorList>
            <consortium name="The Broad Institute Genomics Platform"/>
            <consortium name="The Broad Institute Genome Sequencing Center for Infectious Disease"/>
            <person name="Wu L."/>
            <person name="Ma J."/>
        </authorList>
    </citation>
    <scope>NUCLEOTIDE SEQUENCE [LARGE SCALE GENOMIC DNA]</scope>
    <source>
        <strain evidence="5">JCM 3296</strain>
    </source>
</reference>
<dbReference type="InterPro" id="IPR001387">
    <property type="entry name" value="Cro/C1-type_HTH"/>
</dbReference>
<feature type="compositionally biased region" description="Basic and acidic residues" evidence="1">
    <location>
        <begin position="12"/>
        <end position="26"/>
    </location>
</feature>
<sequence>MRFEQQGVDNRSQGETDMPRTERPLDSEDTELGRFAADLRKLRDKAGKPSYRALASRAHYSAATLSDAAGGKKLPSLAVTLAYVKACDGDEQEWEQRWRSIAAPPDPTGEAPYVGLKAFQKEDADRFFGREKLTAKLVDLVGKRRLVGVFGASGSGKSSLLRAGLLPKLDRALIFTPGVHPLDECAVRIAQATGQSAVALRAELADPAALGLLAQQHDLVLVVDQFEEIFTLCGAEQRDWFVRALVGAPHVVIGVRADFYGHIGRHPELVEALEGSQLLVGPMTTDELRRAIIEPAQRVGATVESALVTRLVADVAGQAAALPLVQHALVETWHRRRGMTLTLAGYEEAGGVEHAIARTAEAVYSELTEDQQHTARRIFLRLIALGEGTEDTKRRAAREDLDAEVLEHLAAARLVTLTEQHAELTHEALIRSWPRLRDWIAEDRNALRVHHQLTEAAAEWDGDRDLLYKGVRLAQASELDPGSLTEPERAFLTASQADGRRRARRTRVVVAVLSVLVLLLAGTVVFAIDRSSEASRQRDVAVAGSAADVARRMALLPTDSGEAIRLALAAYKVAPTEATRDALLTVDATTRRERLNSTWAGSRFTKLDGGSLFGTFQELSFVTSLHNLRSHGIDSSHGTIVGRPLVVSDDDRRAIVATERGAELQDITNPSSPRTLARVPASSYFGNGLSANSTVDTIAGVVTTDRPIDGYGAKIWRYVGTSELREIAVPGDKPPLSLRMSPDGRIVVVSRINGGSTEIWRIDGDAAHRVYESTAPGTFEPRRFSADGRFVLVASLSLGQVQVWDVTDPANPVVQADIPTQPNAEPMIEFSPDGRQVLLGTDRAVHVWDLAQRGRPVRIAGFENFPDNITAVDHWSPPYGFVALTEGNIWLLRTDVNEVVRNLCLGGAELPDQDWARYLPEVERVPVC</sequence>
<dbReference type="SMART" id="SM00530">
    <property type="entry name" value="HTH_XRE"/>
    <property type="match status" value="1"/>
</dbReference>
<dbReference type="EMBL" id="BMRE01000029">
    <property type="protein sequence ID" value="GGU57302.1"/>
    <property type="molecule type" value="Genomic_DNA"/>
</dbReference>
<dbReference type="SUPFAM" id="SSF101908">
    <property type="entry name" value="Putative isomerase YbhE"/>
    <property type="match status" value="1"/>
</dbReference>
<feature type="transmembrane region" description="Helical" evidence="2">
    <location>
        <begin position="508"/>
        <end position="528"/>
    </location>
</feature>
<feature type="region of interest" description="Disordered" evidence="1">
    <location>
        <begin position="1"/>
        <end position="32"/>
    </location>
</feature>
<dbReference type="InterPro" id="IPR015943">
    <property type="entry name" value="WD40/YVTN_repeat-like_dom_sf"/>
</dbReference>